<dbReference type="PANTHER" id="PTHR47947:SF6">
    <property type="entry name" value="CYTOCHROME P450"/>
    <property type="match status" value="1"/>
</dbReference>
<name>A0AAQ3UIU5_PASNO</name>
<reference evidence="9 10" key="1">
    <citation type="submission" date="2024-02" db="EMBL/GenBank/DDBJ databases">
        <title>High-quality chromosome-scale genome assembly of Pensacola bahiagrass (Paspalum notatum Flugge var. saurae).</title>
        <authorList>
            <person name="Vega J.M."/>
            <person name="Podio M."/>
            <person name="Orjuela J."/>
            <person name="Siena L.A."/>
            <person name="Pessino S.C."/>
            <person name="Combes M.C."/>
            <person name="Mariac C."/>
            <person name="Albertini E."/>
            <person name="Pupilli F."/>
            <person name="Ortiz J.P.A."/>
            <person name="Leblanc O."/>
        </authorList>
    </citation>
    <scope>NUCLEOTIDE SEQUENCE [LARGE SCALE GENOMIC DNA]</scope>
    <source>
        <strain evidence="9">R1</strain>
        <tissue evidence="9">Leaf</tissue>
    </source>
</reference>
<evidence type="ECO:0000256" key="8">
    <source>
        <dbReference type="SAM" id="SignalP"/>
    </source>
</evidence>
<dbReference type="GO" id="GO:0004497">
    <property type="term" value="F:monooxygenase activity"/>
    <property type="evidence" value="ECO:0007669"/>
    <property type="project" value="UniProtKB-KW"/>
</dbReference>
<evidence type="ECO:0000256" key="3">
    <source>
        <dbReference type="ARBA" id="ARBA00023002"/>
    </source>
</evidence>
<dbReference type="InterPro" id="IPR050651">
    <property type="entry name" value="Plant_Cytochrome_P450_Monoox"/>
</dbReference>
<feature type="region of interest" description="Disordered" evidence="7">
    <location>
        <begin position="574"/>
        <end position="597"/>
    </location>
</feature>
<sequence length="597" mass="64040">MEISQPLLLASLLLLFTCLLVHYLFSASPRKQHTNGQARRIPSPPALPVIGHLHLLKKPLHRSLAALAARYGEGGGAGLLLLRFGSKPVLFVTSPAVADECFTVHDVALADRPGVASRRLLTEGCPAMSICNYGPLWRQLRRLATVHALCAHRLAATAGTRDAQARAMAARLWCAGPGAAVAVKSAAYQFVADVIMETVAGKHMPEEQVRRFKAMTEAGFAAAGAENRHDSLPVLRLLDFGRTARMLAGVAEARREFGQRMLDDYRLRHAARGADGKETSRTVIGDLLRQQQEGSPEPLDDAVIRSVCMSLLQAGTDTSSSTIEWAMALLLNNPAALTKATAEIDAVVGASRLLRDSDLADLPYLRCVVTETLRLYPLAPNHVPHLASRDCVVAGHAVARGTMVLVDVFSIQRDPAAWEEPDKFSPERFMDDDNGGGGGGGESGGRSRGRWMMPFGMGRRKCPGEALALRTVGIALGVMVQCFKWERVGGEEVDMSEGSGLTMPMAVPLVGVCRPPHPVEAESMLFTNSRGRQTAANGVAMGMESPAPSAMSMAPPSPTPHSKHCTSAANVMLTRRTPRTSAGHRRRPSPNGSMGMK</sequence>
<keyword evidence="1 5" id="KW-0349">Heme</keyword>
<dbReference type="SUPFAM" id="SSF48264">
    <property type="entry name" value="Cytochrome P450"/>
    <property type="match status" value="1"/>
</dbReference>
<protein>
    <recommendedName>
        <fullName evidence="11">Cytochrome P450</fullName>
    </recommendedName>
</protein>
<keyword evidence="2 5" id="KW-0479">Metal-binding</keyword>
<feature type="compositionally biased region" description="Basic residues" evidence="7">
    <location>
        <begin position="576"/>
        <end position="588"/>
    </location>
</feature>
<evidence type="ECO:0000313" key="10">
    <source>
        <dbReference type="Proteomes" id="UP001341281"/>
    </source>
</evidence>
<keyword evidence="3 6" id="KW-0560">Oxidoreductase</keyword>
<dbReference type="GO" id="GO:0020037">
    <property type="term" value="F:heme binding"/>
    <property type="evidence" value="ECO:0007669"/>
    <property type="project" value="InterPro"/>
</dbReference>
<dbReference type="Gene3D" id="1.10.630.10">
    <property type="entry name" value="Cytochrome P450"/>
    <property type="match status" value="1"/>
</dbReference>
<evidence type="ECO:0000256" key="1">
    <source>
        <dbReference type="ARBA" id="ARBA00022617"/>
    </source>
</evidence>
<evidence type="ECO:0000256" key="6">
    <source>
        <dbReference type="RuleBase" id="RU000461"/>
    </source>
</evidence>
<evidence type="ECO:0000256" key="2">
    <source>
        <dbReference type="ARBA" id="ARBA00022723"/>
    </source>
</evidence>
<feature type="region of interest" description="Disordered" evidence="7">
    <location>
        <begin position="422"/>
        <end position="449"/>
    </location>
</feature>
<feature type="signal peptide" evidence="8">
    <location>
        <begin position="1"/>
        <end position="26"/>
    </location>
</feature>
<organism evidence="9 10">
    <name type="scientific">Paspalum notatum var. saurae</name>
    <dbReference type="NCBI Taxonomy" id="547442"/>
    <lineage>
        <taxon>Eukaryota</taxon>
        <taxon>Viridiplantae</taxon>
        <taxon>Streptophyta</taxon>
        <taxon>Embryophyta</taxon>
        <taxon>Tracheophyta</taxon>
        <taxon>Spermatophyta</taxon>
        <taxon>Magnoliopsida</taxon>
        <taxon>Liliopsida</taxon>
        <taxon>Poales</taxon>
        <taxon>Poaceae</taxon>
        <taxon>PACMAD clade</taxon>
        <taxon>Panicoideae</taxon>
        <taxon>Andropogonodae</taxon>
        <taxon>Paspaleae</taxon>
        <taxon>Paspalinae</taxon>
        <taxon>Paspalum</taxon>
    </lineage>
</organism>
<proteinExistence type="inferred from homology"/>
<evidence type="ECO:0000256" key="7">
    <source>
        <dbReference type="SAM" id="MobiDB-lite"/>
    </source>
</evidence>
<dbReference type="InterPro" id="IPR002401">
    <property type="entry name" value="Cyt_P450_E_grp-I"/>
</dbReference>
<feature type="compositionally biased region" description="Basic and acidic residues" evidence="7">
    <location>
        <begin position="422"/>
        <end position="431"/>
    </location>
</feature>
<keyword evidence="6" id="KW-0503">Monooxygenase</keyword>
<dbReference type="PRINTS" id="PR00463">
    <property type="entry name" value="EP450I"/>
</dbReference>
<evidence type="ECO:0008006" key="11">
    <source>
        <dbReference type="Google" id="ProtNLM"/>
    </source>
</evidence>
<dbReference type="GO" id="GO:0005506">
    <property type="term" value="F:iron ion binding"/>
    <property type="evidence" value="ECO:0007669"/>
    <property type="project" value="InterPro"/>
</dbReference>
<dbReference type="PROSITE" id="PS00086">
    <property type="entry name" value="CYTOCHROME_P450"/>
    <property type="match status" value="1"/>
</dbReference>
<comment type="cofactor">
    <cofactor evidence="5">
        <name>heme</name>
        <dbReference type="ChEBI" id="CHEBI:30413"/>
    </cofactor>
</comment>
<keyword evidence="10" id="KW-1185">Reference proteome</keyword>
<dbReference type="EMBL" id="CP144752">
    <property type="protein sequence ID" value="WVZ90982.1"/>
    <property type="molecule type" value="Genomic_DNA"/>
</dbReference>
<dbReference type="PANTHER" id="PTHR47947">
    <property type="entry name" value="CYTOCHROME P450 82C3-RELATED"/>
    <property type="match status" value="1"/>
</dbReference>
<dbReference type="GO" id="GO:0016705">
    <property type="term" value="F:oxidoreductase activity, acting on paired donors, with incorporation or reduction of molecular oxygen"/>
    <property type="evidence" value="ECO:0007669"/>
    <property type="project" value="InterPro"/>
</dbReference>
<dbReference type="AlphaFoldDB" id="A0AAQ3UIU5"/>
<feature type="chain" id="PRO_5042918442" description="Cytochrome P450" evidence="8">
    <location>
        <begin position="27"/>
        <end position="597"/>
    </location>
</feature>
<evidence type="ECO:0000256" key="5">
    <source>
        <dbReference type="PIRSR" id="PIRSR602401-1"/>
    </source>
</evidence>
<gene>
    <name evidence="9" type="ORF">U9M48_037219</name>
</gene>
<evidence type="ECO:0000256" key="4">
    <source>
        <dbReference type="ARBA" id="ARBA00023004"/>
    </source>
</evidence>
<feature type="compositionally biased region" description="Gly residues" evidence="7">
    <location>
        <begin position="435"/>
        <end position="446"/>
    </location>
</feature>
<dbReference type="InterPro" id="IPR017972">
    <property type="entry name" value="Cyt_P450_CS"/>
</dbReference>
<keyword evidence="8" id="KW-0732">Signal</keyword>
<dbReference type="Pfam" id="PF00067">
    <property type="entry name" value="p450"/>
    <property type="match status" value="1"/>
</dbReference>
<dbReference type="PRINTS" id="PR00385">
    <property type="entry name" value="P450"/>
</dbReference>
<comment type="similarity">
    <text evidence="6">Belongs to the cytochrome P450 family.</text>
</comment>
<dbReference type="InterPro" id="IPR036396">
    <property type="entry name" value="Cyt_P450_sf"/>
</dbReference>
<dbReference type="Proteomes" id="UP001341281">
    <property type="component" value="Chromosome 08"/>
</dbReference>
<accession>A0AAQ3UIU5</accession>
<keyword evidence="4 5" id="KW-0408">Iron</keyword>
<evidence type="ECO:0000313" key="9">
    <source>
        <dbReference type="EMBL" id="WVZ90982.1"/>
    </source>
</evidence>
<dbReference type="InterPro" id="IPR001128">
    <property type="entry name" value="Cyt_P450"/>
</dbReference>
<feature type="binding site" description="axial binding residue" evidence="5">
    <location>
        <position position="462"/>
    </location>
    <ligand>
        <name>heme</name>
        <dbReference type="ChEBI" id="CHEBI:30413"/>
    </ligand>
    <ligandPart>
        <name>Fe</name>
        <dbReference type="ChEBI" id="CHEBI:18248"/>
    </ligandPart>
</feature>
<feature type="region of interest" description="Disordered" evidence="7">
    <location>
        <begin position="546"/>
        <end position="565"/>
    </location>
</feature>